<dbReference type="SUPFAM" id="SSF88659">
    <property type="entry name" value="Sigma3 and sigma4 domains of RNA polymerase sigma factors"/>
    <property type="match status" value="1"/>
</dbReference>
<dbReference type="EMBL" id="RXNU01000005">
    <property type="protein sequence ID" value="RTR38643.1"/>
    <property type="molecule type" value="Genomic_DNA"/>
</dbReference>
<dbReference type="InterPro" id="IPR053812">
    <property type="entry name" value="HTH_Sigma70_ECF-like"/>
</dbReference>
<evidence type="ECO:0000313" key="3">
    <source>
        <dbReference type="Proteomes" id="UP000267448"/>
    </source>
</evidence>
<dbReference type="InterPro" id="IPR013324">
    <property type="entry name" value="RNA_pol_sigma_r3/r4-like"/>
</dbReference>
<reference evidence="2 3" key="1">
    <citation type="submission" date="2018-12" db="EMBL/GenBank/DDBJ databases">
        <authorList>
            <person name="Yu L."/>
        </authorList>
    </citation>
    <scope>NUCLEOTIDE SEQUENCE [LARGE SCALE GENOMIC DNA]</scope>
    <source>
        <strain evidence="2 3">HAW-EB2</strain>
    </source>
</reference>
<dbReference type="Proteomes" id="UP000267448">
    <property type="component" value="Unassembled WGS sequence"/>
</dbReference>
<comment type="caution">
    <text evidence="2">The sequence shown here is derived from an EMBL/GenBank/DDBJ whole genome shotgun (WGS) entry which is preliminary data.</text>
</comment>
<gene>
    <name evidence="2" type="ORF">EKG38_10710</name>
</gene>
<feature type="domain" description="RNA polymerase sigma-70 ECF-like HTH" evidence="1">
    <location>
        <begin position="15"/>
        <end position="201"/>
    </location>
</feature>
<evidence type="ECO:0000259" key="1">
    <source>
        <dbReference type="Pfam" id="PF07638"/>
    </source>
</evidence>
<proteinExistence type="predicted"/>
<evidence type="ECO:0000313" key="2">
    <source>
        <dbReference type="EMBL" id="RTR38643.1"/>
    </source>
</evidence>
<dbReference type="Pfam" id="PF07638">
    <property type="entry name" value="Sigma70_ECF"/>
    <property type="match status" value="1"/>
</dbReference>
<dbReference type="InterPro" id="IPR036388">
    <property type="entry name" value="WH-like_DNA-bd_sf"/>
</dbReference>
<accession>A0A3S0KVK1</accession>
<protein>
    <recommendedName>
        <fullName evidence="1">RNA polymerase sigma-70 ECF-like HTH domain-containing protein</fullName>
    </recommendedName>
</protein>
<dbReference type="OrthoDB" id="128473at2"/>
<dbReference type="AlphaFoldDB" id="A0A3S0KVK1"/>
<name>A0A3S0KVK1_9GAMM</name>
<dbReference type="Gene3D" id="1.10.10.10">
    <property type="entry name" value="Winged helix-like DNA-binding domain superfamily/Winged helix DNA-binding domain"/>
    <property type="match status" value="1"/>
</dbReference>
<sequence length="202" mass="23670">MLNIGIVVSIRELSNATELLVGWQNRDKHQSEEFLTYAYQDIRSIVEKYLSQHRPNETILHDASITELANESVVKLHRWRNDEQPFENRQDFFDYVRVSVWHLLFGKPHQSLENQQKAKQEYLHSQLMDSEVLLPNWTENLSLSSALELLQQSHPRQADVFELKNFAMVSHQQVADMLGLSPRTVDNDLKFATVWLRAKLTE</sequence>
<keyword evidence="3" id="KW-1185">Reference proteome</keyword>
<organism evidence="2 3">
    <name type="scientific">Shewanella canadensis</name>
    <dbReference type="NCBI Taxonomy" id="271096"/>
    <lineage>
        <taxon>Bacteria</taxon>
        <taxon>Pseudomonadati</taxon>
        <taxon>Pseudomonadota</taxon>
        <taxon>Gammaproteobacteria</taxon>
        <taxon>Alteromonadales</taxon>
        <taxon>Shewanellaceae</taxon>
        <taxon>Shewanella</taxon>
    </lineage>
</organism>